<dbReference type="Gene3D" id="3.40.47.10">
    <property type="match status" value="1"/>
</dbReference>
<dbReference type="PROSITE" id="PS00606">
    <property type="entry name" value="KS3_1"/>
    <property type="match status" value="1"/>
</dbReference>
<sequence length="2178" mass="235197">MSSTTTTTTLNIPVFAGQGTSAANSTATRKQALKDASSSAGSLLLAACFEAFHSETRTPFSTSQQNVYLNNPIVSGTTLFLLQSLRYLAYVETSGSAGESLTPFSDVLKGNLEHDLGVLGFSSGILPAVVAGTSFNVVSYISRSVEAYRLAVWVGIRTQQYRDQTILDDSAAPWSLVFLGLDKKSAEEAITAFNSGAPLAVTAVLDDKSVTISGHPDVLEAFSRTVPASVTVHKTSVDTLYHSAVHTETLRAQVLADVAARGISFPEYADVKVPIRSTFTGSALTKNETGSLVEAVVDMILTQPVNWDLVSDELVKAVPSDKNIRLLNLGPGTGLTRNLERLFPRERVSSLDLSAGNPGEKVKPKQDPIAIVGMGVHMPGARSTEDLWRVLEDGINTISEVPEHRFKVSNYNNPKDAKTKRQMKAHTGNFIDGVDEFDNKFFKISPREAKSMDPQQRVLLQVAYEALENAGYVPDSTPTWQTDTVGCYIGVATHDYLQNLRDEIDVYYSTGTLKAFLSGRISYAMQLSGPSVVVDTACSSSAVAVYQGCRAIMNGDCSAAIVGGVNVISSPDMMLGLDRAHFLSPTGQCKAFDASADGYSRSEGCGIFVLKKLSDAVAENDNILGVIRGIEVNQSGLAHSITHPHAPTQAVLFRSLLEKTGVEANRISVIEAHGTGTQAGDPNELESIRSIFAIKREPENPLHITSIKANIGHLEAASGSAGLAKLLLMLKNRSIPRVVSLKNLNPLIAPLESDNTIIDTVQTEWRSFQDQTRMAMLNNFGAAGSNTAMLLEEYRAERTEAPAGLAYVFGLSAKTEAALEELRSRYIDWLKGPKSTSNMADIAYTMTARRWVYEHRIAVQASTKEELIEKLSKASPVHVQDESGKVVFVFSGQGSQYLGMGKALYETSGLFRKHIDECHSFLVASGFPGVTQILLAGEEGSGLTKLEEFEAYQAAIFSLEYALAKLWMSWGLTPAAVVGHSLGEYAALVISGVISVKGALTIIANRVRFMVSKCAVETTGMIAVNTSPEVVNEAIKSSPDFSGLSIACYNSATDCVVSGPIPQTKAFKAHLDAEVHCKNVLLSVPFGYHSSAMEPLLEDLTAIANKVTLKAPSIPIISNVYGDVVAPGDDSVFNTAYFARHCAEPVQFDKGIRSLVSKAEFNKVDAWLEIGPHTTTLPMLKANASLPKDTLLLGSLKKQQSAWSMIAASGAQLYLTGVPVKWRETFSHVDVACIDLPSYPFARTKFWVAFKEAEAVALPAPAVQAAPASTNLIHEFKMLNAWSQYPSKANGNVAIFETPISDLAGSIRGHAVGGMPLCPASVYLEQVLAGIELAKRHLGLRLDGQHAVLRKIEFAKPLVYDDSVARIVTTNVSLKDDRGVFSVSSRVGNSEESVHVHGEYRFQASSETANKFNRVLPVVSRQINAVHEPKGGELPEVFSTRTAYEVIFPRVVDYSKEYHTMQSLTVDPSGMEGVASVRLPADHDKGTYVAHPVFMDTLLHVAGFVANMQGGVNDAYICSEVGTVKAIPELIDNNASYTVYINNSWVESEGVTIAEAYAVLDSNPRRIVAHLKGMHFRRVRLNSLKKGLAHAAGKAPQAAKPRAAPVAAPKVSAAPAPVAAAPKAPSVDVSGQIVQIVAETCDISAASVDVNTDLGSLGVDSLMSIEIFGKLQALFPTVELDAHISSLLNRLPPLHPLPSAPVASPAPVAASSAVDIVALVSKIVSDTCDISLSAIGPDTDLNDLGVDSLMSIEIFGKLEESFPSVSLDATALSHCRSVSDIVKHIPISSAPAPPSESSIPSSPRTLVAVEEKLVEPPRLAVDGPDVKQLLASVLDISVKDITDDADFEDLGLDSLTSIEALGALKGEFNLDLPGDFFHSYKTAKAFRDIMRYAVLVTGPAGAGKSTFSGSFMTHLQNSKRTSHLVNLDPAAAPTSFEYEPVIDIKDLISLEDVMSELQYGPNGGLVYCFEYLLENMDWLEEELGSFDDDYLIIDCPGQIELYTHHPFLPTLVRNLQRLNIRTCAVYLIESQFMEDKYKFFSGVLSAMSAMVNLEIPWINIMSKMDLVTSNPDNESSGARIGVRNRKNIARFLDPDPLLLANEPGREGNVSNPKFHSLNRAIVQLIEDHPLVSFLPLDLTNPDSLETVISHIDYTMQYGEDEEPKEPHDLDEGDFQDLE</sequence>
<protein>
    <recommendedName>
        <fullName evidence="3">GPN-loop GTPase 3</fullName>
    </recommendedName>
</protein>
<evidence type="ECO:0000256" key="5">
    <source>
        <dbReference type="ARBA" id="ARBA00022553"/>
    </source>
</evidence>
<dbReference type="Gene3D" id="3.40.50.300">
    <property type="entry name" value="P-loop containing nucleotide triphosphate hydrolases"/>
    <property type="match status" value="1"/>
</dbReference>
<dbReference type="InterPro" id="IPR020841">
    <property type="entry name" value="PKS_Beta-ketoAc_synthase_dom"/>
</dbReference>
<feature type="region of interest" description="C-terminal hotdog fold" evidence="13">
    <location>
        <begin position="1431"/>
        <end position="1585"/>
    </location>
</feature>
<evidence type="ECO:0000256" key="2">
    <source>
        <dbReference type="ARBA" id="ARBA00005290"/>
    </source>
</evidence>
<dbReference type="InterPro" id="IPR016035">
    <property type="entry name" value="Acyl_Trfase/lysoPLipase"/>
</dbReference>
<keyword evidence="8" id="KW-0378">Hydrolase</keyword>
<dbReference type="SMART" id="SM01294">
    <property type="entry name" value="PKS_PP_betabranch"/>
    <property type="match status" value="1"/>
</dbReference>
<dbReference type="InterPro" id="IPR001227">
    <property type="entry name" value="Ac_transferase_dom_sf"/>
</dbReference>
<dbReference type="SMART" id="SM00823">
    <property type="entry name" value="PKS_PP"/>
    <property type="match status" value="3"/>
</dbReference>
<dbReference type="InterPro" id="IPR027417">
    <property type="entry name" value="P-loop_NTPase"/>
</dbReference>
<dbReference type="GO" id="GO:0044550">
    <property type="term" value="P:secondary metabolite biosynthetic process"/>
    <property type="evidence" value="ECO:0007669"/>
    <property type="project" value="UniProtKB-ARBA"/>
</dbReference>
<dbReference type="Pfam" id="PF16073">
    <property type="entry name" value="SAT"/>
    <property type="match status" value="1"/>
</dbReference>
<dbReference type="InterPro" id="IPR016036">
    <property type="entry name" value="Malonyl_transacylase_ACP-bd"/>
</dbReference>
<evidence type="ECO:0000256" key="3">
    <source>
        <dbReference type="ARBA" id="ARBA00014587"/>
    </source>
</evidence>
<comment type="pathway">
    <text evidence="1">Secondary metabolite biosynthesis.</text>
</comment>
<reference evidence="18" key="1">
    <citation type="submission" date="2022-07" db="EMBL/GenBank/DDBJ databases">
        <title>Genome Sequence of Leucocoprinus birnbaumii.</title>
        <authorList>
            <person name="Buettner E."/>
        </authorList>
    </citation>
    <scope>NUCLEOTIDE SEQUENCE</scope>
    <source>
        <strain evidence="18">VT141</strain>
    </source>
</reference>
<proteinExistence type="inferred from homology"/>
<dbReference type="SUPFAM" id="SSF52540">
    <property type="entry name" value="P-loop containing nucleoside triphosphate hydrolases"/>
    <property type="match status" value="1"/>
</dbReference>
<dbReference type="Pfam" id="PF14765">
    <property type="entry name" value="PS-DH"/>
    <property type="match status" value="1"/>
</dbReference>
<dbReference type="Pfam" id="PF00550">
    <property type="entry name" value="PP-binding"/>
    <property type="match status" value="3"/>
</dbReference>
<dbReference type="GO" id="GO:0004315">
    <property type="term" value="F:3-oxoacyl-[acyl-carrier-protein] synthase activity"/>
    <property type="evidence" value="ECO:0007669"/>
    <property type="project" value="InterPro"/>
</dbReference>
<dbReference type="InterPro" id="IPR049900">
    <property type="entry name" value="PKS_mFAS_DH"/>
</dbReference>
<dbReference type="SUPFAM" id="SSF52151">
    <property type="entry name" value="FabD/lysophospholipase-like"/>
    <property type="match status" value="2"/>
</dbReference>
<dbReference type="InterPro" id="IPR049552">
    <property type="entry name" value="PKS_DH_N"/>
</dbReference>
<dbReference type="CDD" id="cd00833">
    <property type="entry name" value="PKS"/>
    <property type="match status" value="1"/>
</dbReference>
<dbReference type="InterPro" id="IPR006162">
    <property type="entry name" value="Ppantetheine_attach_site"/>
</dbReference>
<evidence type="ECO:0000256" key="4">
    <source>
        <dbReference type="ARBA" id="ARBA00022450"/>
    </source>
</evidence>
<dbReference type="PROSITE" id="PS52004">
    <property type="entry name" value="KS3_2"/>
    <property type="match status" value="1"/>
</dbReference>
<dbReference type="CDD" id="cd17872">
    <property type="entry name" value="GPN3"/>
    <property type="match status" value="1"/>
</dbReference>
<evidence type="ECO:0000313" key="18">
    <source>
        <dbReference type="EMBL" id="KAJ3572460.1"/>
    </source>
</evidence>
<feature type="region of interest" description="Disordered" evidence="14">
    <location>
        <begin position="2159"/>
        <end position="2178"/>
    </location>
</feature>
<dbReference type="InterPro" id="IPR004130">
    <property type="entry name" value="Gpn"/>
</dbReference>
<dbReference type="Pfam" id="PF00109">
    <property type="entry name" value="ketoacyl-synt"/>
    <property type="match status" value="1"/>
</dbReference>
<evidence type="ECO:0000256" key="7">
    <source>
        <dbReference type="ARBA" id="ARBA00022741"/>
    </source>
</evidence>
<dbReference type="Gene3D" id="3.30.70.3290">
    <property type="match status" value="1"/>
</dbReference>
<feature type="domain" description="Carrier" evidence="15">
    <location>
        <begin position="1714"/>
        <end position="1789"/>
    </location>
</feature>
<evidence type="ECO:0000256" key="11">
    <source>
        <dbReference type="ARBA" id="ARBA00054449"/>
    </source>
</evidence>
<dbReference type="Pfam" id="PF00698">
    <property type="entry name" value="Acyl_transf_1"/>
    <property type="match status" value="1"/>
</dbReference>
<dbReference type="InterPro" id="IPR020806">
    <property type="entry name" value="PKS_PP-bd"/>
</dbReference>
<dbReference type="PROSITE" id="PS52019">
    <property type="entry name" value="PKS_MFAS_DH"/>
    <property type="match status" value="1"/>
</dbReference>
<dbReference type="InterPro" id="IPR042104">
    <property type="entry name" value="PKS_dehydratase_sf"/>
</dbReference>
<dbReference type="Gene3D" id="1.10.1200.10">
    <property type="entry name" value="ACP-like"/>
    <property type="match status" value="3"/>
</dbReference>
<dbReference type="InterPro" id="IPR014030">
    <property type="entry name" value="Ketoacyl_synth_N"/>
</dbReference>
<dbReference type="InterPro" id="IPR014031">
    <property type="entry name" value="Ketoacyl_synth_C"/>
</dbReference>
<dbReference type="GO" id="GO:0004312">
    <property type="term" value="F:fatty acid synthase activity"/>
    <property type="evidence" value="ECO:0007669"/>
    <property type="project" value="TreeGrafter"/>
</dbReference>
<evidence type="ECO:0000256" key="14">
    <source>
        <dbReference type="SAM" id="MobiDB-lite"/>
    </source>
</evidence>
<dbReference type="SUPFAM" id="SSF55048">
    <property type="entry name" value="Probable ACP-binding domain of malonyl-CoA ACP transacylase"/>
    <property type="match status" value="1"/>
</dbReference>
<keyword evidence="19" id="KW-1185">Reference proteome</keyword>
<accession>A0AAD5VYZ7</accession>
<dbReference type="SMART" id="SM00827">
    <property type="entry name" value="PKS_AT"/>
    <property type="match status" value="1"/>
</dbReference>
<dbReference type="InterPro" id="IPR014043">
    <property type="entry name" value="Acyl_transferase_dom"/>
</dbReference>
<feature type="domain" description="PKS/mFAS DH" evidence="17">
    <location>
        <begin position="1274"/>
        <end position="1585"/>
    </location>
</feature>
<feature type="domain" description="Carrier" evidence="15">
    <location>
        <begin position="1820"/>
        <end position="1894"/>
    </location>
</feature>
<dbReference type="SMART" id="SM00825">
    <property type="entry name" value="PKS_KS"/>
    <property type="match status" value="1"/>
</dbReference>
<dbReference type="PANTHER" id="PTHR43775:SF21">
    <property type="entry name" value="NON-REDUCING POLYKETIDE SYNTHASE AUSA-RELATED"/>
    <property type="match status" value="1"/>
</dbReference>
<evidence type="ECO:0000256" key="10">
    <source>
        <dbReference type="ARBA" id="ARBA00023134"/>
    </source>
</evidence>
<dbReference type="Proteomes" id="UP001213000">
    <property type="component" value="Unassembled WGS sequence"/>
</dbReference>
<keyword evidence="5" id="KW-0597">Phosphoprotein</keyword>
<evidence type="ECO:0000259" key="16">
    <source>
        <dbReference type="PROSITE" id="PS52004"/>
    </source>
</evidence>
<dbReference type="PROSITE" id="PS00012">
    <property type="entry name" value="PHOSPHOPANTETHEINE"/>
    <property type="match status" value="1"/>
</dbReference>
<keyword evidence="6" id="KW-0808">Transferase</keyword>
<dbReference type="InterPro" id="IPR030228">
    <property type="entry name" value="Gpn3"/>
</dbReference>
<dbReference type="GO" id="GO:0006633">
    <property type="term" value="P:fatty acid biosynthetic process"/>
    <property type="evidence" value="ECO:0007669"/>
    <property type="project" value="InterPro"/>
</dbReference>
<dbReference type="EMBL" id="JANIEX010000141">
    <property type="protein sequence ID" value="KAJ3572460.1"/>
    <property type="molecule type" value="Genomic_DNA"/>
</dbReference>
<evidence type="ECO:0000256" key="9">
    <source>
        <dbReference type="ARBA" id="ARBA00023026"/>
    </source>
</evidence>
<keyword evidence="4" id="KW-0596">Phosphopantetheine</keyword>
<dbReference type="GO" id="GO:0016787">
    <property type="term" value="F:hydrolase activity"/>
    <property type="evidence" value="ECO:0007669"/>
    <property type="project" value="UniProtKB-KW"/>
</dbReference>
<name>A0AAD5VYZ7_9AGAR</name>
<dbReference type="SUPFAM" id="SSF53901">
    <property type="entry name" value="Thiolase-like"/>
    <property type="match status" value="1"/>
</dbReference>
<evidence type="ECO:0000259" key="17">
    <source>
        <dbReference type="PROSITE" id="PS52019"/>
    </source>
</evidence>
<evidence type="ECO:0000256" key="13">
    <source>
        <dbReference type="PROSITE-ProRule" id="PRU01363"/>
    </source>
</evidence>
<keyword evidence="9" id="KW-0843">Virulence</keyword>
<dbReference type="FunFam" id="3.40.50.300:FF:000552">
    <property type="entry name" value="GPN-loop GTPase 3"/>
    <property type="match status" value="1"/>
</dbReference>
<dbReference type="GO" id="GO:0005525">
    <property type="term" value="F:GTP binding"/>
    <property type="evidence" value="ECO:0007669"/>
    <property type="project" value="UniProtKB-KW"/>
</dbReference>
<keyword evidence="10" id="KW-0342">GTP-binding</keyword>
<dbReference type="GO" id="GO:0031177">
    <property type="term" value="F:phosphopantetheine binding"/>
    <property type="evidence" value="ECO:0007669"/>
    <property type="project" value="InterPro"/>
</dbReference>
<evidence type="ECO:0000313" key="19">
    <source>
        <dbReference type="Proteomes" id="UP001213000"/>
    </source>
</evidence>
<dbReference type="Pfam" id="PF02801">
    <property type="entry name" value="Ketoacyl-synt_C"/>
    <property type="match status" value="1"/>
</dbReference>
<evidence type="ECO:0000256" key="1">
    <source>
        <dbReference type="ARBA" id="ARBA00005179"/>
    </source>
</evidence>
<dbReference type="InterPro" id="IPR049551">
    <property type="entry name" value="PKS_DH_C"/>
</dbReference>
<comment type="similarity">
    <text evidence="2">Belongs to the GPN-loop GTPase family.</text>
</comment>
<evidence type="ECO:0000256" key="12">
    <source>
        <dbReference type="ARBA" id="ARBA00061952"/>
    </source>
</evidence>
<dbReference type="InterPro" id="IPR036736">
    <property type="entry name" value="ACP-like_sf"/>
</dbReference>
<evidence type="ECO:0000259" key="15">
    <source>
        <dbReference type="PROSITE" id="PS50075"/>
    </source>
</evidence>
<dbReference type="Pfam" id="PF21089">
    <property type="entry name" value="PKS_DH_N"/>
    <property type="match status" value="1"/>
</dbReference>
<evidence type="ECO:0000256" key="8">
    <source>
        <dbReference type="ARBA" id="ARBA00022801"/>
    </source>
</evidence>
<dbReference type="InterPro" id="IPR018201">
    <property type="entry name" value="Ketoacyl_synth_AS"/>
</dbReference>
<feature type="domain" description="Ketosynthase family 3 (KS3)" evidence="16">
    <location>
        <begin position="366"/>
        <end position="793"/>
    </location>
</feature>
<dbReference type="Gene3D" id="3.30.70.250">
    <property type="entry name" value="Malonyl-CoA ACP transacylase, ACP-binding"/>
    <property type="match status" value="1"/>
</dbReference>
<feature type="active site" description="Proton acceptor; for dehydratase activity" evidence="13">
    <location>
        <position position="1310"/>
    </location>
</feature>
<dbReference type="Gene3D" id="3.10.129.110">
    <property type="entry name" value="Polyketide synthase dehydratase"/>
    <property type="match status" value="1"/>
</dbReference>
<dbReference type="NCBIfam" id="TIGR04532">
    <property type="entry name" value="PT_fungal_PKS"/>
    <property type="match status" value="1"/>
</dbReference>
<comment type="subunit">
    <text evidence="12">Heterodimers with GPN1 or GPN2. Binds to RNA polymerase II (RNAPII).</text>
</comment>
<dbReference type="InterPro" id="IPR030918">
    <property type="entry name" value="PT_fungal_PKS"/>
</dbReference>
<dbReference type="PROSITE" id="PS50075">
    <property type="entry name" value="CARRIER"/>
    <property type="match status" value="2"/>
</dbReference>
<dbReference type="Pfam" id="PF22621">
    <property type="entry name" value="CurL-like_PKS_C"/>
    <property type="match status" value="1"/>
</dbReference>
<dbReference type="SUPFAM" id="SSF47336">
    <property type="entry name" value="ACP-like"/>
    <property type="match status" value="3"/>
</dbReference>
<dbReference type="InterPro" id="IPR009081">
    <property type="entry name" value="PP-bd_ACP"/>
</dbReference>
<evidence type="ECO:0000256" key="6">
    <source>
        <dbReference type="ARBA" id="ARBA00022679"/>
    </source>
</evidence>
<organism evidence="18 19">
    <name type="scientific">Leucocoprinus birnbaumii</name>
    <dbReference type="NCBI Taxonomy" id="56174"/>
    <lineage>
        <taxon>Eukaryota</taxon>
        <taxon>Fungi</taxon>
        <taxon>Dikarya</taxon>
        <taxon>Basidiomycota</taxon>
        <taxon>Agaricomycotina</taxon>
        <taxon>Agaricomycetes</taxon>
        <taxon>Agaricomycetidae</taxon>
        <taxon>Agaricales</taxon>
        <taxon>Agaricineae</taxon>
        <taxon>Agaricaceae</taxon>
        <taxon>Leucocoprinus</taxon>
    </lineage>
</organism>
<keyword evidence="7" id="KW-0547">Nucleotide-binding</keyword>
<dbReference type="PANTHER" id="PTHR43775">
    <property type="entry name" value="FATTY ACID SYNTHASE"/>
    <property type="match status" value="1"/>
</dbReference>
<feature type="region of interest" description="N-terminal hotdog fold" evidence="13">
    <location>
        <begin position="1274"/>
        <end position="1407"/>
    </location>
</feature>
<dbReference type="InterPro" id="IPR032088">
    <property type="entry name" value="SAT"/>
</dbReference>
<dbReference type="Pfam" id="PF03029">
    <property type="entry name" value="ATP_bind_1"/>
    <property type="match status" value="1"/>
</dbReference>
<comment type="caution">
    <text evidence="18">The sequence shown here is derived from an EMBL/GenBank/DDBJ whole genome shotgun (WGS) entry which is preliminary data.</text>
</comment>
<feature type="active site" description="Proton donor; for dehydratase activity" evidence="13">
    <location>
        <position position="1496"/>
    </location>
</feature>
<dbReference type="InterPro" id="IPR050091">
    <property type="entry name" value="PKS_NRPS_Biosynth_Enz"/>
</dbReference>
<dbReference type="Gene3D" id="3.40.366.10">
    <property type="entry name" value="Malonyl-Coenzyme A Acyl Carrier Protein, domain 2"/>
    <property type="match status" value="3"/>
</dbReference>
<gene>
    <name evidence="18" type="ORF">NP233_g3060</name>
</gene>
<dbReference type="InterPro" id="IPR016039">
    <property type="entry name" value="Thiolase-like"/>
</dbReference>
<comment type="function">
    <text evidence="11">Small GTPase required for proper nuclear import of RNA polymerase II and III (RNAPII and RNAPIII). May act at an RNAP assembly step prior to nuclear import.</text>
</comment>